<organism evidence="1">
    <name type="scientific">Siphoviridae sp. ctHip2</name>
    <dbReference type="NCBI Taxonomy" id="2827830"/>
    <lineage>
        <taxon>Viruses</taxon>
        <taxon>Duplodnaviria</taxon>
        <taxon>Heunggongvirae</taxon>
        <taxon>Uroviricota</taxon>
        <taxon>Caudoviricetes</taxon>
    </lineage>
</organism>
<protein>
    <submittedName>
        <fullName evidence="1">Uncharacterized protein</fullName>
    </submittedName>
</protein>
<reference evidence="1" key="1">
    <citation type="journal article" date="2021" name="Proc. Natl. Acad. Sci. U.S.A.">
        <title>A Catalog of Tens of Thousands of Viruses from Human Metagenomes Reveals Hidden Associations with Chronic Diseases.</title>
        <authorList>
            <person name="Tisza M.J."/>
            <person name="Buck C.B."/>
        </authorList>
    </citation>
    <scope>NUCLEOTIDE SEQUENCE</scope>
    <source>
        <strain evidence="1">CtHip2</strain>
    </source>
</reference>
<accession>A0A8S5RVZ9</accession>
<sequence>MKQEIQTQLLNLSEEKQKELYELTVAVRTQLAKENKNKKLSLTYMNLKNKRNEFIRINMPNIERIDRVVVGTIWATLYNKFY</sequence>
<dbReference type="EMBL" id="BK032497">
    <property type="protein sequence ID" value="DAF42958.1"/>
    <property type="molecule type" value="Genomic_DNA"/>
</dbReference>
<proteinExistence type="predicted"/>
<evidence type="ECO:0000313" key="1">
    <source>
        <dbReference type="EMBL" id="DAF42958.1"/>
    </source>
</evidence>
<name>A0A8S5RVZ9_9CAUD</name>